<evidence type="ECO:0000256" key="2">
    <source>
        <dbReference type="ARBA" id="ARBA00022692"/>
    </source>
</evidence>
<evidence type="ECO:0008006" key="8">
    <source>
        <dbReference type="Google" id="ProtNLM"/>
    </source>
</evidence>
<evidence type="ECO:0000256" key="4">
    <source>
        <dbReference type="ARBA" id="ARBA00023136"/>
    </source>
</evidence>
<organism evidence="6 7">
    <name type="scientific">Buchnera aphidicola</name>
    <name type="common">Melanaphis sacchari</name>
    <dbReference type="NCBI Taxonomy" id="2173854"/>
    <lineage>
        <taxon>Bacteria</taxon>
        <taxon>Pseudomonadati</taxon>
        <taxon>Pseudomonadota</taxon>
        <taxon>Gammaproteobacteria</taxon>
        <taxon>Enterobacterales</taxon>
        <taxon>Erwiniaceae</taxon>
        <taxon>Buchnera</taxon>
    </lineage>
</organism>
<protein>
    <recommendedName>
        <fullName evidence="8">Translocation/assembly module TamB</fullName>
    </recommendedName>
</protein>
<feature type="transmembrane region" description="Helical" evidence="5">
    <location>
        <begin position="12"/>
        <end position="36"/>
    </location>
</feature>
<evidence type="ECO:0000256" key="1">
    <source>
        <dbReference type="ARBA" id="ARBA00004167"/>
    </source>
</evidence>
<dbReference type="EMBL" id="CP029161">
    <property type="protein sequence ID" value="AWH90675.1"/>
    <property type="molecule type" value="Genomic_DNA"/>
</dbReference>
<dbReference type="GO" id="GO:0005886">
    <property type="term" value="C:plasma membrane"/>
    <property type="evidence" value="ECO:0007669"/>
    <property type="project" value="TreeGrafter"/>
</dbReference>
<evidence type="ECO:0000313" key="6">
    <source>
        <dbReference type="EMBL" id="AWH90675.1"/>
    </source>
</evidence>
<dbReference type="RefSeq" id="WP_158341451.1">
    <property type="nucleotide sequence ID" value="NZ_CP029161.1"/>
</dbReference>
<keyword evidence="4 5" id="KW-0472">Membrane</keyword>
<dbReference type="Proteomes" id="UP000244884">
    <property type="component" value="Chromosome"/>
</dbReference>
<comment type="subcellular location">
    <subcellularLocation>
        <location evidence="1">Membrane</location>
        <topology evidence="1">Single-pass membrane protein</topology>
    </subcellularLocation>
</comment>
<keyword evidence="3 5" id="KW-1133">Transmembrane helix</keyword>
<reference evidence="6 7" key="1">
    <citation type="submission" date="2018-04" db="EMBL/GenBank/DDBJ databases">
        <title>Genome sequence of Buchnera aphidicola from Melaphis sacchari.</title>
        <authorList>
            <person name="Geib S.M."/>
            <person name="Palmer N.A."/>
            <person name="Sattler S.E."/>
            <person name="Sarath G."/>
        </authorList>
    </citation>
    <scope>NUCLEOTIDE SEQUENCE [LARGE SCALE GENOMIC DNA]</scope>
    <source>
        <strain evidence="6 7">LSU</strain>
    </source>
</reference>
<evidence type="ECO:0000256" key="5">
    <source>
        <dbReference type="SAM" id="Phobius"/>
    </source>
</evidence>
<evidence type="ECO:0000313" key="7">
    <source>
        <dbReference type="Proteomes" id="UP000244884"/>
    </source>
</evidence>
<dbReference type="GO" id="GO:0009306">
    <property type="term" value="P:protein secretion"/>
    <property type="evidence" value="ECO:0007669"/>
    <property type="project" value="TreeGrafter"/>
</dbReference>
<evidence type="ECO:0000256" key="3">
    <source>
        <dbReference type="ARBA" id="ARBA00022989"/>
    </source>
</evidence>
<keyword evidence="2 5" id="KW-0812">Transmembrane</keyword>
<name>A0A2U8DGU5_9GAMM</name>
<proteinExistence type="predicted"/>
<sequence>MAVYQRYLSKSLIFLSIFSFLILFFLEINIGFKWIFNITNYYFLGLKKEEISGNWRDFTLKNISYNFLNTSIQADSIHIIIDPMSLFRMTTIFKKIETKNLIIFLQKNKKNFSFKKDIFEPKKKFFFKKPIFFEKIYCDKILLKIKKSNIFFFNVHSSIKNFNNHLMIYPTNIYSIYFKSSNNYIKHFFYKKNVFNAKKVDDFKSFFSNFKNFFISKNITLKSVKCQKMKLFEKNSVNLSKIELNAKLKESVLKIKKIKFFSKYFELNSQGEIFYKKNSSISFFIKNKFFLKNFHNKFIQILLQGTINDIFTFKIKSRNSLFQFYTYGKIILNKENYPIYLNSKIYSFIFSLNKKFKIHMKDIMFSLKGTTSNYFFSIKNIFNISGTPSIFVKILGHGNLKKIFLKKIFFQPLIQDIKNKNLVCPKKNNLNKYLFRKKIDTIDHLHKKLHDFFKYYFNIPNNLIKRRISIFGLLNYQKFDEIKIPKISFLLGKNRGFLSGLISKRMNIFSSINFNNLDFFLPNLKGVITTTFNIYGLFYSPVFSGNLSGKNIRWNNVKLDNIKISTHINSPKKILNSINIDIKKLHFLSVNLNSFNFQGQWNHNTQNFNFFLKQNKDVSIRCILMGRNNYASGLWKGLLKKIYIKTYWGKWIIKDTSLAFFYKKNIVKNNNCKDDLYKIKNISSNIKNKINFFLKKCISQSLIKFKTDVFFNINFNWKLGKSISDMNFFLKGNNIELKRKIKDKIFTKRIDYLDFYLQLKKNTIITKWKINEFQKSLKNKIFGILNIRDIYNRKELQGKITFSNVQFSFLNFFINDIVKFDGLLKGNTYFLGDLYHPKIIANIHLNNIYIKSNNILKYMILFFRYIPKSIENVSTNQKILINQGNILFKLNFINDGKFSNVIWNAIFSSDKVAVSIIPKTIISFSSQLSLSYILSKYNLIGYLKFFFFVFKINEQDIYF</sequence>
<dbReference type="PANTHER" id="PTHR36985">
    <property type="entry name" value="TRANSLOCATION AND ASSEMBLY MODULE SUBUNIT TAMB"/>
    <property type="match status" value="1"/>
</dbReference>
<dbReference type="OrthoDB" id="5555605at2"/>
<dbReference type="PANTHER" id="PTHR36985:SF1">
    <property type="entry name" value="TRANSLOCATION AND ASSEMBLY MODULE SUBUNIT TAMB"/>
    <property type="match status" value="1"/>
</dbReference>
<dbReference type="GO" id="GO:0097347">
    <property type="term" value="C:TAM protein secretion complex"/>
    <property type="evidence" value="ECO:0007669"/>
    <property type="project" value="TreeGrafter"/>
</dbReference>
<gene>
    <name evidence="6" type="ORF">DD681_02615</name>
</gene>
<dbReference type="AlphaFoldDB" id="A0A2U8DGU5"/>
<accession>A0A2U8DGU5</accession>